<evidence type="ECO:0000313" key="4">
    <source>
        <dbReference type="Proteomes" id="UP000657574"/>
    </source>
</evidence>
<evidence type="ECO:0000256" key="2">
    <source>
        <dbReference type="SAM" id="Phobius"/>
    </source>
</evidence>
<sequence>MTMSFDPEQVQSAERTLSIGTWAITAGAVLYSVLTVTPLVQEVTPDAWDWTGPILPIVVDSAVVIVIRLDSVVSRLGMRAGAWPALLRWMTGLMTLLLNIGNSALSGDLVGVAVHAVAPLLLIVTAEAGLAYRRALAEGLARIKREQDAEHERSRAEQRAEARVAREEREAREAREREDRERDEDRRERREREDREHAWRMQQNQAEREDRQAREQREHEARMERERTQQAAAENAAEQARQTRAQADLTDRALRDQQAVLRREHPVQTTVHAPAPAPAAPAVDADRVPAVPVPAASVNTPAPTVNTAPAAVNTPRLNEGERVPEEVARAIIADPANADHSVRTLATMTGWSVGWVAARRAEARKDASPVAA</sequence>
<feature type="transmembrane region" description="Helical" evidence="2">
    <location>
        <begin position="21"/>
        <end position="40"/>
    </location>
</feature>
<feature type="transmembrane region" description="Helical" evidence="2">
    <location>
        <begin position="81"/>
        <end position="100"/>
    </location>
</feature>
<feature type="compositionally biased region" description="Low complexity" evidence="1">
    <location>
        <begin position="229"/>
        <end position="247"/>
    </location>
</feature>
<feature type="compositionally biased region" description="Basic and acidic residues" evidence="1">
    <location>
        <begin position="145"/>
        <end position="199"/>
    </location>
</feature>
<organism evidence="3 4">
    <name type="scientific">Streptomyces brasiliensis</name>
    <dbReference type="NCBI Taxonomy" id="1954"/>
    <lineage>
        <taxon>Bacteria</taxon>
        <taxon>Bacillati</taxon>
        <taxon>Actinomycetota</taxon>
        <taxon>Actinomycetes</taxon>
        <taxon>Kitasatosporales</taxon>
        <taxon>Streptomycetaceae</taxon>
        <taxon>Streptomyces</taxon>
    </lineage>
</organism>
<evidence type="ECO:0008006" key="5">
    <source>
        <dbReference type="Google" id="ProtNLM"/>
    </source>
</evidence>
<reference evidence="3" key="1">
    <citation type="journal article" date="2014" name="Int. J. Syst. Evol. Microbiol.">
        <title>Complete genome sequence of Corynebacterium casei LMG S-19264T (=DSM 44701T), isolated from a smear-ripened cheese.</title>
        <authorList>
            <consortium name="US DOE Joint Genome Institute (JGI-PGF)"/>
            <person name="Walter F."/>
            <person name="Albersmeier A."/>
            <person name="Kalinowski J."/>
            <person name="Ruckert C."/>
        </authorList>
    </citation>
    <scope>NUCLEOTIDE SEQUENCE</scope>
    <source>
        <strain evidence="3">JCM 3086</strain>
    </source>
</reference>
<dbReference type="RefSeq" id="WP_229840276.1">
    <property type="nucleotide sequence ID" value="NZ_BMQA01000007.1"/>
</dbReference>
<protein>
    <recommendedName>
        <fullName evidence="5">DUF2637 domain-containing protein</fullName>
    </recommendedName>
</protein>
<keyword evidence="4" id="KW-1185">Reference proteome</keyword>
<dbReference type="EMBL" id="BMQA01000007">
    <property type="protein sequence ID" value="GGJ14458.1"/>
    <property type="molecule type" value="Genomic_DNA"/>
</dbReference>
<dbReference type="AlphaFoldDB" id="A0A917KHQ6"/>
<gene>
    <name evidence="3" type="ORF">GCM10010121_026340</name>
</gene>
<keyword evidence="2" id="KW-0472">Membrane</keyword>
<feature type="region of interest" description="Disordered" evidence="1">
    <location>
        <begin position="145"/>
        <end position="248"/>
    </location>
</feature>
<reference evidence="3" key="2">
    <citation type="submission" date="2020-09" db="EMBL/GenBank/DDBJ databases">
        <authorList>
            <person name="Sun Q."/>
            <person name="Ohkuma M."/>
        </authorList>
    </citation>
    <scope>NUCLEOTIDE SEQUENCE</scope>
    <source>
        <strain evidence="3">JCM 3086</strain>
    </source>
</reference>
<accession>A0A917KHQ6</accession>
<evidence type="ECO:0000256" key="1">
    <source>
        <dbReference type="SAM" id="MobiDB-lite"/>
    </source>
</evidence>
<feature type="transmembrane region" description="Helical" evidence="2">
    <location>
        <begin position="112"/>
        <end position="132"/>
    </location>
</feature>
<evidence type="ECO:0000313" key="3">
    <source>
        <dbReference type="EMBL" id="GGJ14458.1"/>
    </source>
</evidence>
<comment type="caution">
    <text evidence="3">The sequence shown here is derived from an EMBL/GenBank/DDBJ whole genome shotgun (WGS) entry which is preliminary data.</text>
</comment>
<keyword evidence="2" id="KW-1133">Transmembrane helix</keyword>
<keyword evidence="2" id="KW-0812">Transmembrane</keyword>
<proteinExistence type="predicted"/>
<name>A0A917KHQ6_9ACTN</name>
<feature type="compositionally biased region" description="Basic and acidic residues" evidence="1">
    <location>
        <begin position="206"/>
        <end position="228"/>
    </location>
</feature>
<dbReference type="Proteomes" id="UP000657574">
    <property type="component" value="Unassembled WGS sequence"/>
</dbReference>